<organism evidence="5">
    <name type="scientific">Pinguiococcus pyrenoidosus</name>
    <dbReference type="NCBI Taxonomy" id="172671"/>
    <lineage>
        <taxon>Eukaryota</taxon>
        <taxon>Sar</taxon>
        <taxon>Stramenopiles</taxon>
        <taxon>Ochrophyta</taxon>
        <taxon>Pinguiophyceae</taxon>
        <taxon>Pinguiochrysidales</taxon>
        <taxon>Pinguiochrysidaceae</taxon>
        <taxon>Pinguiococcus</taxon>
    </lineage>
</organism>
<dbReference type="PANTHER" id="PTHR12001:SF44">
    <property type="entry name" value="GERANYLGERANYL PYROPHOSPHATE SYNTHASE"/>
    <property type="match status" value="1"/>
</dbReference>
<dbReference type="EMBL" id="HBEA01015472">
    <property type="protein sequence ID" value="CAD8262294.1"/>
    <property type="molecule type" value="Transcribed_RNA"/>
</dbReference>
<proteinExistence type="inferred from homology"/>
<evidence type="ECO:0000313" key="5">
    <source>
        <dbReference type="EMBL" id="CAD8262294.1"/>
    </source>
</evidence>
<keyword evidence="3" id="KW-0808">Transferase</keyword>
<keyword evidence="2" id="KW-0460">Magnesium</keyword>
<evidence type="ECO:0000256" key="2">
    <source>
        <dbReference type="ARBA" id="ARBA00022842"/>
    </source>
</evidence>
<evidence type="ECO:0000256" key="1">
    <source>
        <dbReference type="ARBA" id="ARBA00022723"/>
    </source>
</evidence>
<dbReference type="SFLD" id="SFLDS00005">
    <property type="entry name" value="Isoprenoid_Synthase_Type_I"/>
    <property type="match status" value="1"/>
</dbReference>
<dbReference type="PROSITE" id="PS00723">
    <property type="entry name" value="POLYPRENYL_SYNTHASE_1"/>
    <property type="match status" value="1"/>
</dbReference>
<feature type="compositionally biased region" description="Basic and acidic residues" evidence="4">
    <location>
        <begin position="7"/>
        <end position="17"/>
    </location>
</feature>
<evidence type="ECO:0000256" key="4">
    <source>
        <dbReference type="SAM" id="MobiDB-lite"/>
    </source>
</evidence>
<dbReference type="GO" id="GO:0008299">
    <property type="term" value="P:isoprenoid biosynthetic process"/>
    <property type="evidence" value="ECO:0007669"/>
    <property type="project" value="InterPro"/>
</dbReference>
<accession>A0A7R9UDJ6</accession>
<dbReference type="InterPro" id="IPR000092">
    <property type="entry name" value="Polyprenyl_synt"/>
</dbReference>
<evidence type="ECO:0000256" key="3">
    <source>
        <dbReference type="RuleBase" id="RU004466"/>
    </source>
</evidence>
<keyword evidence="1" id="KW-0479">Metal-binding</keyword>
<gene>
    <name evidence="5" type="ORF">PPYR1160_LOCUS11796</name>
</gene>
<feature type="region of interest" description="Disordered" evidence="4">
    <location>
        <begin position="1"/>
        <end position="29"/>
    </location>
</feature>
<dbReference type="InterPro" id="IPR008949">
    <property type="entry name" value="Isoprenoid_synthase_dom_sf"/>
</dbReference>
<protein>
    <recommendedName>
        <fullName evidence="6">Geranylgeranyl diphosphate synthase</fullName>
    </recommendedName>
</protein>
<dbReference type="AlphaFoldDB" id="A0A7R9UDJ6"/>
<reference evidence="5" key="1">
    <citation type="submission" date="2021-01" db="EMBL/GenBank/DDBJ databases">
        <authorList>
            <person name="Corre E."/>
            <person name="Pelletier E."/>
            <person name="Niang G."/>
            <person name="Scheremetjew M."/>
            <person name="Finn R."/>
            <person name="Kale V."/>
            <person name="Holt S."/>
            <person name="Cochrane G."/>
            <person name="Meng A."/>
            <person name="Brown T."/>
            <person name="Cohen L."/>
        </authorList>
    </citation>
    <scope>NUCLEOTIDE SEQUENCE</scope>
    <source>
        <strain evidence="5">CCMP2078</strain>
    </source>
</reference>
<name>A0A7R9UDJ6_9STRA</name>
<dbReference type="SUPFAM" id="SSF48576">
    <property type="entry name" value="Terpenoid synthases"/>
    <property type="match status" value="1"/>
</dbReference>
<dbReference type="GO" id="GO:0004659">
    <property type="term" value="F:prenyltransferase activity"/>
    <property type="evidence" value="ECO:0007669"/>
    <property type="project" value="InterPro"/>
</dbReference>
<dbReference type="PANTHER" id="PTHR12001">
    <property type="entry name" value="GERANYLGERANYL PYROPHOSPHATE SYNTHASE"/>
    <property type="match status" value="1"/>
</dbReference>
<dbReference type="GO" id="GO:0046872">
    <property type="term" value="F:metal ion binding"/>
    <property type="evidence" value="ECO:0007669"/>
    <property type="project" value="UniProtKB-KW"/>
</dbReference>
<dbReference type="Pfam" id="PF00348">
    <property type="entry name" value="polyprenyl_synt"/>
    <property type="match status" value="1"/>
</dbReference>
<evidence type="ECO:0008006" key="6">
    <source>
        <dbReference type="Google" id="ProtNLM"/>
    </source>
</evidence>
<dbReference type="Gene3D" id="1.10.600.10">
    <property type="entry name" value="Farnesyl Diphosphate Synthase"/>
    <property type="match status" value="1"/>
</dbReference>
<dbReference type="InterPro" id="IPR033749">
    <property type="entry name" value="Polyprenyl_synt_CS"/>
</dbReference>
<sequence length="329" mass="37057">MSASAEGRAEKRARTEGSDATVSNGESADASGEHLVHKECLAPFDYLSAFPGKNVRGVLIDAFQHWLCVPDPILCGVKSIIADLHTASLLVDDIEDNSKLRRGQPVAHSVFGIAQTLNCANYVYFLALERVHRLQNPRAMDVTVKELLNLHNGQGLDILWRDSLQVPTEEAYLNMVNDKTGGLFRLAVGLMQAFSECETDFRPLLDRLALYFQIRDDLINLCDLDYMAHKSYCEDVTEGKFSFPIIHCIRASDDRQLLSILQQRTSDREVKRYAVELMRKAGSLRYTRETLLRLRDEADAEIERLGGQPALSKLLNRLDSSLKQPAEYE</sequence>
<comment type="similarity">
    <text evidence="3">Belongs to the FPP/GGPP synthase family.</text>
</comment>